<feature type="compositionally biased region" description="Polar residues" evidence="8">
    <location>
        <begin position="1362"/>
        <end position="1374"/>
    </location>
</feature>
<dbReference type="Gene3D" id="3.10.450.40">
    <property type="match status" value="1"/>
</dbReference>
<dbReference type="GO" id="GO:0000428">
    <property type="term" value="C:DNA-directed RNA polymerase complex"/>
    <property type="evidence" value="ECO:0007669"/>
    <property type="project" value="UniProtKB-KW"/>
</dbReference>
<dbReference type="SUPFAM" id="SSF64484">
    <property type="entry name" value="beta and beta-prime subunits of DNA dependent RNA-polymerase"/>
    <property type="match status" value="1"/>
</dbReference>
<dbReference type="InterPro" id="IPR000722">
    <property type="entry name" value="RNA_pol_asu"/>
</dbReference>
<evidence type="ECO:0000256" key="4">
    <source>
        <dbReference type="ARBA" id="ARBA00022833"/>
    </source>
</evidence>
<keyword evidence="1 7" id="KW-0240">DNA-directed RNA polymerase</keyword>
<dbReference type="PANTHER" id="PTHR19376">
    <property type="entry name" value="DNA-DIRECTED RNA POLYMERASE"/>
    <property type="match status" value="1"/>
</dbReference>
<comment type="similarity">
    <text evidence="7">Belongs to the RNA polymerase beta' chain family.</text>
</comment>
<keyword evidence="4" id="KW-0862">Zinc</keyword>
<sequence length="1829" mass="202646">MEEKPQSAALEGEIVGIRFGLATHKEICVASVSECPISHSTQLTNPFLGLPLEFGKCESCGTTEVKECEGHFGYIELPIPIYHPSHVNELKSLLSLLCLKCLKLKRNKVQMKHSGMAERMLSCCEEASQVSIKDVRTADGACLLQLKLPARSKLTDGVWNFLERYGFRYGYGYTRTLLPCEVMEMLKKIVEDTRKKLIKKGYFPQDGYILRYLPVPPNCLSAPDISDGASVMSADLSISVLKKVLKQIEIIKSSRSGPPNFESHEVEVNDLQSAVYQYLQIRGTAKSSRDVDGARFGVKREATESATKAWLEKMRTLFIRKGSGFSSRTVITGDAYTRVNEIGIPHEIAQRITIEERVNDHNIKHLQDLVDNKQCLTYRDGTSMYSLREGSKGHTSLRIGQIVHRRIVDGDRVFVNRPPTTHKHSLQALSVYVHDDHTVKINPLICGPLSADFDGDCIHLFYPQSVAAKAEVLELFSVEKQLLSSHSGNLILQLSTDSLLSLKSMVKSYLFDRAAAQQLSMFLPCSLPSPFLLKAKQMGPYWTALQILESALPDSLICSEDSYLVRNSDFLKVDSDGDVLNDLATSIFFQKGPEAVLRFFNSVQPLLMEHLYANGVSIGLQDFLLSGIVRDRIYCEFKVISPLLGNIRTTYNALIESQIENHIQQAKQPVVDFIRRSALGDLIHSKSGSGLKKVVEQIGFLGLQISDRGKFYSKLLVEDVASLFRSRYPVDVVDYPSAQYGLVKSCFFRGLDPYEEIVHSISSREVIIRSSRGLSEPGTLFKNLMAILRDVVICYDGTVRNVCSNSIIQFQYGLTAGTKSQSAFAAGEPVGVLAATAMSNPAYKAVLDSSPNSNSSWELMKEILLCKVGFKNDQNDRRVILYLNECGCGRNFCQEKAAYRVKNHLEKVSLKDIAESFMIEYKRQPTGANDFGVDSGLVGHIHLKKVKLHDLTIRMDDILKKCQDAINLFRKRKKLSRLFKTTTLSVRLVFSLLISGEPYSLSILLTSLLLLSSECCPFQDSCSDDSLGMPCLSFCLGESCDINLERTIEVLADMVCPLLMEAIVKGDQRVSSVNIIWASPDTTSWIRNPSGAQKGELALDIVLEKKAVKRSGEAWRTVLDSCLPVLHLIDMTRSVPYAIKQVQELLGISCAFDQAVQRLSTSVTMVAKGVLKEHLFLLANSMTCAGNLVGFNSGGYKALSRSLDVQVPFTEATLFTPRRCFERAAEKCHVDDLSSIVASCSWGRPVAVGTGSRFDVLWDNKESSLNQDEPVDIYNFINIVRSSTNEEGRIPGSLGVEVDDLIPVDEIDDWNLSPDRTGTDKPKFEDSLELEAVDQGDASWDVGTVKEQSFGWGAAAIRTQEESGNSGWDNSSWQTKKKPEFDKPGSVWTVNAQEETENQESSGWGAGATRRPIEDSDNSGWDKPAACQTKNKASDKSVPDWNVETAKPEEELDNQQSSGWGAGATRTIQEESDYSQWDKPAASQRVKKPEVDNSGWEAAATRTHDGSGNSGWDKPATQQTKKIPEFDKPGSDWSADTSKPWEEPENQESSGWGTAAELADKRTSQDGHSDGWGSSVLKKNLSGGSSDWASNRSGGSRGWGAVSKDDGGAVADEKTSQDECSHAWGSTDFKKNRSEGSRSWVKTPDWKLKKNYPPKSPGIGSEDFSMGPVFTATRHRVELFNTEEQDILAVVEPLMLSIRRIMHNTGYNDGDPLSADDQTYVVESVFSYHPDKAAKTGAGIDYITVSKHTSFQDSRCFFVVSTDGSRQDFSYRKCVENYVREKFPSLADEFNGKYFARRTGGGNRQRRPESPSVLASIPETPGDGNSPVP</sequence>
<dbReference type="SMART" id="SM00663">
    <property type="entry name" value="RPOLA_N"/>
    <property type="match status" value="1"/>
</dbReference>
<dbReference type="PANTHER" id="PTHR19376:SF51">
    <property type="entry name" value="DNA-DIRECTED RNA POLYMERASE V SUBUNIT 1"/>
    <property type="match status" value="1"/>
</dbReference>
<dbReference type="Gene3D" id="6.20.50.80">
    <property type="match status" value="1"/>
</dbReference>
<dbReference type="Gene3D" id="3.30.1490.180">
    <property type="entry name" value="RNA polymerase ii"/>
    <property type="match status" value="1"/>
</dbReference>
<feature type="domain" description="RNA polymerase N-terminal" evidence="9">
    <location>
        <begin position="206"/>
        <end position="506"/>
    </location>
</feature>
<dbReference type="InterPro" id="IPR045867">
    <property type="entry name" value="DNA-dir_RpoC_beta_prime"/>
</dbReference>
<dbReference type="InterPro" id="IPR040402">
    <property type="entry name" value="NRPD1_C"/>
</dbReference>
<evidence type="ECO:0000256" key="6">
    <source>
        <dbReference type="ARBA" id="ARBA00048552"/>
    </source>
</evidence>
<dbReference type="EMBL" id="CAMGYJ010000004">
    <property type="protein sequence ID" value="CAI0400151.1"/>
    <property type="molecule type" value="Genomic_DNA"/>
</dbReference>
<dbReference type="Pfam" id="PF00623">
    <property type="entry name" value="RNA_pol_Rpb1_2"/>
    <property type="match status" value="1"/>
</dbReference>
<dbReference type="InterPro" id="IPR007066">
    <property type="entry name" value="RNA_pol_Rpb1_3"/>
</dbReference>
<dbReference type="InterPro" id="IPR044893">
    <property type="entry name" value="RNA_pol_Rpb1_clamp_domain"/>
</dbReference>
<dbReference type="Pfam" id="PF04983">
    <property type="entry name" value="RNA_pol_Rpb1_3"/>
    <property type="match status" value="1"/>
</dbReference>
<reference evidence="10" key="1">
    <citation type="submission" date="2022-08" db="EMBL/GenBank/DDBJ databases">
        <authorList>
            <person name="Gutierrez-Valencia J."/>
        </authorList>
    </citation>
    <scope>NUCLEOTIDE SEQUENCE</scope>
</reference>
<dbReference type="Pfam" id="PF04998">
    <property type="entry name" value="RNA_pol_Rpb1_5"/>
    <property type="match status" value="1"/>
</dbReference>
<accession>A0AAV0IRT5</accession>
<comment type="catalytic activity">
    <reaction evidence="6 7">
        <text>RNA(n) + a ribonucleoside 5'-triphosphate = RNA(n+1) + diphosphate</text>
        <dbReference type="Rhea" id="RHEA:21248"/>
        <dbReference type="Rhea" id="RHEA-COMP:14527"/>
        <dbReference type="Rhea" id="RHEA-COMP:17342"/>
        <dbReference type="ChEBI" id="CHEBI:33019"/>
        <dbReference type="ChEBI" id="CHEBI:61557"/>
        <dbReference type="ChEBI" id="CHEBI:140395"/>
        <dbReference type="EC" id="2.7.7.6"/>
    </reaction>
</comment>
<feature type="region of interest" description="Disordered" evidence="8">
    <location>
        <begin position="1358"/>
        <end position="1637"/>
    </location>
</feature>
<feature type="region of interest" description="Disordered" evidence="8">
    <location>
        <begin position="1797"/>
        <end position="1829"/>
    </location>
</feature>
<dbReference type="EC" id="2.7.7.6" evidence="7"/>
<dbReference type="InterPro" id="IPR042102">
    <property type="entry name" value="RNA_pol_Rpb1_3_sf"/>
</dbReference>
<dbReference type="Pfam" id="PF04997">
    <property type="entry name" value="RNA_pol_Rpb1_1"/>
    <property type="match status" value="1"/>
</dbReference>
<organism evidence="10 11">
    <name type="scientific">Linum tenue</name>
    <dbReference type="NCBI Taxonomy" id="586396"/>
    <lineage>
        <taxon>Eukaryota</taxon>
        <taxon>Viridiplantae</taxon>
        <taxon>Streptophyta</taxon>
        <taxon>Embryophyta</taxon>
        <taxon>Tracheophyta</taxon>
        <taxon>Spermatophyta</taxon>
        <taxon>Magnoliopsida</taxon>
        <taxon>eudicotyledons</taxon>
        <taxon>Gunneridae</taxon>
        <taxon>Pentapetalae</taxon>
        <taxon>rosids</taxon>
        <taxon>fabids</taxon>
        <taxon>Malpighiales</taxon>
        <taxon>Linaceae</taxon>
        <taxon>Linum</taxon>
    </lineage>
</organism>
<dbReference type="Gene3D" id="4.10.860.120">
    <property type="entry name" value="RNA polymerase II, clamp domain"/>
    <property type="match status" value="1"/>
</dbReference>
<evidence type="ECO:0000256" key="1">
    <source>
        <dbReference type="ARBA" id="ARBA00022478"/>
    </source>
</evidence>
<gene>
    <name evidence="10" type="ORF">LITE_LOCUS10627</name>
</gene>
<dbReference type="GO" id="GO:0003677">
    <property type="term" value="F:DNA binding"/>
    <property type="evidence" value="ECO:0007669"/>
    <property type="project" value="InterPro"/>
</dbReference>
<evidence type="ECO:0000259" key="9">
    <source>
        <dbReference type="SMART" id="SM00663"/>
    </source>
</evidence>
<keyword evidence="5 7" id="KW-0804">Transcription</keyword>
<comment type="caution">
    <text evidence="10">The sequence shown here is derived from an EMBL/GenBank/DDBJ whole genome shotgun (WGS) entry which is preliminary data.</text>
</comment>
<protein>
    <recommendedName>
        <fullName evidence="7">DNA-directed RNA polymerase subunit</fullName>
        <ecNumber evidence="7">2.7.7.6</ecNumber>
    </recommendedName>
</protein>
<dbReference type="Proteomes" id="UP001154282">
    <property type="component" value="Unassembled WGS sequence"/>
</dbReference>
<dbReference type="GO" id="GO:0006351">
    <property type="term" value="P:DNA-templated transcription"/>
    <property type="evidence" value="ECO:0007669"/>
    <property type="project" value="InterPro"/>
</dbReference>
<dbReference type="Pfam" id="PF11523">
    <property type="entry name" value="DUF3223"/>
    <property type="match status" value="1"/>
</dbReference>
<feature type="compositionally biased region" description="Basic and acidic residues" evidence="8">
    <location>
        <begin position="1603"/>
        <end position="1621"/>
    </location>
</feature>
<keyword evidence="3 7" id="KW-0548">Nucleotidyltransferase</keyword>
<comment type="function">
    <text evidence="7">DNA-dependent RNA polymerase catalyzes the transcription of DNA into RNA using the four ribonucleoside triphosphates as substrates.</text>
</comment>
<dbReference type="Gene3D" id="2.40.40.20">
    <property type="match status" value="1"/>
</dbReference>
<evidence type="ECO:0000256" key="5">
    <source>
        <dbReference type="ARBA" id="ARBA00023163"/>
    </source>
</evidence>
<feature type="compositionally biased region" description="Basic and acidic residues" evidence="8">
    <location>
        <begin position="1558"/>
        <end position="1569"/>
    </location>
</feature>
<dbReference type="InterPro" id="IPR007080">
    <property type="entry name" value="RNA_pol_Rpb1_1"/>
</dbReference>
<evidence type="ECO:0000313" key="10">
    <source>
        <dbReference type="EMBL" id="CAI0400151.1"/>
    </source>
</evidence>
<dbReference type="CDD" id="cd02737">
    <property type="entry name" value="RNAP_IV_NRPD1_C"/>
    <property type="match status" value="1"/>
</dbReference>
<keyword evidence="2 7" id="KW-0808">Transferase</keyword>
<evidence type="ECO:0000256" key="8">
    <source>
        <dbReference type="SAM" id="MobiDB-lite"/>
    </source>
</evidence>
<dbReference type="GO" id="GO:0003899">
    <property type="term" value="F:DNA-directed RNA polymerase activity"/>
    <property type="evidence" value="ECO:0007669"/>
    <property type="project" value="UniProtKB-EC"/>
</dbReference>
<evidence type="ECO:0000256" key="3">
    <source>
        <dbReference type="ARBA" id="ARBA00022695"/>
    </source>
</evidence>
<name>A0AAV0IRT5_9ROSI</name>
<dbReference type="InterPro" id="IPR007081">
    <property type="entry name" value="RNA_pol_Rpb1_5"/>
</dbReference>
<keyword evidence="11" id="KW-1185">Reference proteome</keyword>
<evidence type="ECO:0000313" key="11">
    <source>
        <dbReference type="Proteomes" id="UP001154282"/>
    </source>
</evidence>
<evidence type="ECO:0000256" key="7">
    <source>
        <dbReference type="RuleBase" id="RU004279"/>
    </source>
</evidence>
<dbReference type="Gene3D" id="1.10.274.100">
    <property type="entry name" value="RNA polymerase Rpb1, domain 3"/>
    <property type="match status" value="1"/>
</dbReference>
<proteinExistence type="inferred from homology"/>
<dbReference type="InterPro" id="IPR006592">
    <property type="entry name" value="RNA_pol_N"/>
</dbReference>
<evidence type="ECO:0000256" key="2">
    <source>
        <dbReference type="ARBA" id="ARBA00022679"/>
    </source>
</evidence>
<feature type="compositionally biased region" description="Polar residues" evidence="8">
    <location>
        <begin position="1582"/>
        <end position="1594"/>
    </location>
</feature>